<dbReference type="PANTHER" id="PTHR47619">
    <property type="entry name" value="METALLO-HYDROLASE YYCJ-RELATED"/>
    <property type="match status" value="1"/>
</dbReference>
<proteinExistence type="predicted"/>
<dbReference type="EMBL" id="JXYQ01000066">
    <property type="protein sequence ID" value="KJA09347.1"/>
    <property type="molecule type" value="Genomic_DNA"/>
</dbReference>
<reference evidence="2 3" key="1">
    <citation type="submission" date="2014-12" db="EMBL/GenBank/DDBJ databases">
        <title>Isolation of bacteria from lake water.</title>
        <authorList>
            <person name="Sheng K.-Y."/>
            <person name="Chin P.-S."/>
            <person name="Chan K.-G."/>
            <person name="Tan G.S."/>
        </authorList>
    </citation>
    <scope>NUCLEOTIDE SEQUENCE [LARGE SCALE GENOMIC DNA]</scope>
    <source>
        <strain evidence="2 3">KY4</strain>
    </source>
</reference>
<dbReference type="AlphaFoldDB" id="A0A0D7K5V7"/>
<dbReference type="PANTHER" id="PTHR47619:SF1">
    <property type="entry name" value="EXODEOXYRIBONUCLEASE WALJ"/>
    <property type="match status" value="1"/>
</dbReference>
<sequence length="262" mass="28042">MLRLKNLGSGSAGNATLIEGSDGLRTRRLLVDCGLGVRQLAARLDQAGLAWSDIEAIFITHEHSDHIGCARSIALKHRIPIWMSHGTHAALGSPDFNGLLRIAHDLEPIDLGCWQATPFTVPHDAREPLQLRGTDGAVHLGILTDLGHASEHVKTQLAGCHTLLVEANHDPAMLAASRYPLFLQRRIADPYGHMANTATAELLAALKHPSLGHVEAAHLSAHNNTPALAQEALASALDWPPERIGVARQTEGTPWISVGMAG</sequence>
<dbReference type="InterPro" id="IPR001279">
    <property type="entry name" value="Metallo-B-lactamas"/>
</dbReference>
<name>A0A0D7K5V7_9BURK</name>
<dbReference type="SMART" id="SM00849">
    <property type="entry name" value="Lactamase_B"/>
    <property type="match status" value="1"/>
</dbReference>
<evidence type="ECO:0000313" key="3">
    <source>
        <dbReference type="Proteomes" id="UP000032566"/>
    </source>
</evidence>
<dbReference type="OrthoDB" id="9803916at2"/>
<dbReference type="Gene3D" id="3.60.15.10">
    <property type="entry name" value="Ribonuclease Z/Hydroxyacylglutathione hydrolase-like"/>
    <property type="match status" value="1"/>
</dbReference>
<dbReference type="Proteomes" id="UP000032566">
    <property type="component" value="Unassembled WGS sequence"/>
</dbReference>
<dbReference type="STRING" id="80878.RP29_17240"/>
<comment type="caution">
    <text evidence="2">The sequence shown here is derived from an EMBL/GenBank/DDBJ whole genome shotgun (WGS) entry which is preliminary data.</text>
</comment>
<dbReference type="InterPro" id="IPR052533">
    <property type="entry name" value="WalJ/YycJ-like"/>
</dbReference>
<evidence type="ECO:0000259" key="1">
    <source>
        <dbReference type="SMART" id="SM00849"/>
    </source>
</evidence>
<evidence type="ECO:0000313" key="2">
    <source>
        <dbReference type="EMBL" id="KJA09347.1"/>
    </source>
</evidence>
<organism evidence="2 3">
    <name type="scientific">Acidovorax temperans</name>
    <dbReference type="NCBI Taxonomy" id="80878"/>
    <lineage>
        <taxon>Bacteria</taxon>
        <taxon>Pseudomonadati</taxon>
        <taxon>Pseudomonadota</taxon>
        <taxon>Betaproteobacteria</taxon>
        <taxon>Burkholderiales</taxon>
        <taxon>Comamonadaceae</taxon>
        <taxon>Acidovorax</taxon>
    </lineage>
</organism>
<protein>
    <submittedName>
        <fullName evidence="2">Beta-lactamase</fullName>
    </submittedName>
</protein>
<dbReference type="SUPFAM" id="SSF56281">
    <property type="entry name" value="Metallo-hydrolase/oxidoreductase"/>
    <property type="match status" value="1"/>
</dbReference>
<dbReference type="RefSeq" id="WP_044401478.1">
    <property type="nucleotide sequence ID" value="NZ_JXYQ01000066.1"/>
</dbReference>
<feature type="domain" description="Metallo-beta-lactamase" evidence="1">
    <location>
        <begin position="12"/>
        <end position="218"/>
    </location>
</feature>
<dbReference type="InterPro" id="IPR036866">
    <property type="entry name" value="RibonucZ/Hydroxyglut_hydro"/>
</dbReference>
<accession>A0A0D7K5V7</accession>
<dbReference type="Pfam" id="PF00753">
    <property type="entry name" value="Lactamase_B"/>
    <property type="match status" value="1"/>
</dbReference>
<dbReference type="PATRIC" id="fig|80878.5.peg.3379"/>
<gene>
    <name evidence="2" type="ORF">RP29_17240</name>
</gene>
<keyword evidence="3" id="KW-1185">Reference proteome</keyword>